<dbReference type="Pfam" id="PF03370">
    <property type="entry name" value="CBM_21"/>
    <property type="match status" value="1"/>
</dbReference>
<feature type="non-terminal residue" evidence="3">
    <location>
        <position position="348"/>
    </location>
</feature>
<dbReference type="GO" id="GO:0008157">
    <property type="term" value="F:protein phosphatase 1 binding"/>
    <property type="evidence" value="ECO:0007669"/>
    <property type="project" value="TreeGrafter"/>
</dbReference>
<organism evidence="3 4">
    <name type="scientific">Metschnikowia bicuspidata var. bicuspidata NRRL YB-4993</name>
    <dbReference type="NCBI Taxonomy" id="869754"/>
    <lineage>
        <taxon>Eukaryota</taxon>
        <taxon>Fungi</taxon>
        <taxon>Dikarya</taxon>
        <taxon>Ascomycota</taxon>
        <taxon>Saccharomycotina</taxon>
        <taxon>Pichiomycetes</taxon>
        <taxon>Metschnikowiaceae</taxon>
        <taxon>Metschnikowia</taxon>
    </lineage>
</organism>
<evidence type="ECO:0000313" key="4">
    <source>
        <dbReference type="Proteomes" id="UP000092555"/>
    </source>
</evidence>
<evidence type="ECO:0000313" key="3">
    <source>
        <dbReference type="EMBL" id="OBA19682.1"/>
    </source>
</evidence>
<dbReference type="InterPro" id="IPR050782">
    <property type="entry name" value="PP1_regulatory_subunit_3"/>
</dbReference>
<feature type="compositionally biased region" description="Basic and acidic residues" evidence="1">
    <location>
        <begin position="41"/>
        <end position="53"/>
    </location>
</feature>
<dbReference type="GO" id="GO:2001069">
    <property type="term" value="F:glycogen binding"/>
    <property type="evidence" value="ECO:0007669"/>
    <property type="project" value="TreeGrafter"/>
</dbReference>
<keyword evidence="4" id="KW-1185">Reference proteome</keyword>
<accession>A0A1A0H6Z9</accession>
<feature type="region of interest" description="Disordered" evidence="1">
    <location>
        <begin position="1"/>
        <end position="90"/>
    </location>
</feature>
<dbReference type="STRING" id="869754.A0A1A0H6Z9"/>
<protein>
    <recommendedName>
        <fullName evidence="2">CBM21 domain-containing protein</fullName>
    </recommendedName>
</protein>
<dbReference type="GO" id="GO:0000164">
    <property type="term" value="C:protein phosphatase type 1 complex"/>
    <property type="evidence" value="ECO:0007669"/>
    <property type="project" value="TreeGrafter"/>
</dbReference>
<dbReference type="GeneID" id="30030976"/>
<name>A0A1A0H6Z9_9ASCO</name>
<dbReference type="PROSITE" id="PS51159">
    <property type="entry name" value="CBM21"/>
    <property type="match status" value="1"/>
</dbReference>
<dbReference type="EMBL" id="LXTC01000006">
    <property type="protein sequence ID" value="OBA19682.1"/>
    <property type="molecule type" value="Genomic_DNA"/>
</dbReference>
<dbReference type="InterPro" id="IPR038175">
    <property type="entry name" value="CBM21_dom_sf"/>
</dbReference>
<comment type="caution">
    <text evidence="3">The sequence shown here is derived from an EMBL/GenBank/DDBJ whole genome shotgun (WGS) entry which is preliminary data.</text>
</comment>
<proteinExistence type="predicted"/>
<dbReference type="Proteomes" id="UP000092555">
    <property type="component" value="Unassembled WGS sequence"/>
</dbReference>
<dbReference type="OrthoDB" id="1881at2759"/>
<evidence type="ECO:0000256" key="1">
    <source>
        <dbReference type="SAM" id="MobiDB-lite"/>
    </source>
</evidence>
<sequence>MSAGKPKTANYRGPLGVPYRPDLGLEKSSLSMRLMHRPSRAQKELEKASDPTRKNSLLNSLCAPDRDSDSEQVSPQEVRSHLSVSEDALSLDSTPLCLPRHNLVRKKSGEIVKPLLKDKTLPVNMRSRSLPSTPTYKQVHFGGDTDVRYFKKKDKPNAILAQNSPKLYDEDDDDDDENHEIPSLEFEGDLRMQSLFNPNRKSYFEQPQLPSPKDWLLDPLNFSPRENALTYIRKGKQVFLENIFLSADKRYLLGQVAVQNIDFEKSVTIRYSVDKWCTIVEIQAIYIPDIPHILKAHNYDRFMFKISLDLFVNGFHTSVDPLSTAPPDFLAELCVKYRVNGQELWDNN</sequence>
<gene>
    <name evidence="3" type="ORF">METBIDRAFT_46171</name>
</gene>
<evidence type="ECO:0000259" key="2">
    <source>
        <dbReference type="PROSITE" id="PS51159"/>
    </source>
</evidence>
<dbReference type="GO" id="GO:0005979">
    <property type="term" value="P:regulation of glycogen biosynthetic process"/>
    <property type="evidence" value="ECO:0007669"/>
    <property type="project" value="TreeGrafter"/>
</dbReference>
<dbReference type="RefSeq" id="XP_018710210.1">
    <property type="nucleotide sequence ID" value="XM_018858000.1"/>
</dbReference>
<dbReference type="InterPro" id="IPR005036">
    <property type="entry name" value="CBM21_dom"/>
</dbReference>
<dbReference type="AlphaFoldDB" id="A0A1A0H6Z9"/>
<reference evidence="3 4" key="1">
    <citation type="submission" date="2016-05" db="EMBL/GenBank/DDBJ databases">
        <title>Comparative genomics of biotechnologically important yeasts.</title>
        <authorList>
            <consortium name="DOE Joint Genome Institute"/>
            <person name="Riley R."/>
            <person name="Haridas S."/>
            <person name="Wolfe K.H."/>
            <person name="Lopes M.R."/>
            <person name="Hittinger C.T."/>
            <person name="Goker M."/>
            <person name="Salamov A."/>
            <person name="Wisecaver J."/>
            <person name="Long T.M."/>
            <person name="Aerts A.L."/>
            <person name="Barry K."/>
            <person name="Choi C."/>
            <person name="Clum A."/>
            <person name="Coughlan A.Y."/>
            <person name="Deshpande S."/>
            <person name="Douglass A.P."/>
            <person name="Hanson S.J."/>
            <person name="Klenk H.-P."/>
            <person name="LaButti K."/>
            <person name="Lapidus A."/>
            <person name="Lindquist E."/>
            <person name="Lipzen A."/>
            <person name="Meier-kolthoff J.P."/>
            <person name="Ohm R.A."/>
            <person name="Otillar R.P."/>
            <person name="Pangilinan J."/>
            <person name="Peng Y."/>
            <person name="Rokas A."/>
            <person name="Rosa C.A."/>
            <person name="Scheuner C."/>
            <person name="Sibirny A.A."/>
            <person name="Slot J.C."/>
            <person name="Stielow J.B."/>
            <person name="Sun H."/>
            <person name="Kurtzman C.P."/>
            <person name="Blackwell M."/>
            <person name="Grigoriev I.V."/>
            <person name="Jeffries T.W."/>
        </authorList>
    </citation>
    <scope>NUCLEOTIDE SEQUENCE [LARGE SCALE GENOMIC DNA]</scope>
    <source>
        <strain evidence="3 4">NRRL YB-4993</strain>
    </source>
</reference>
<feature type="domain" description="CBM21" evidence="2">
    <location>
        <begin position="230"/>
        <end position="348"/>
    </location>
</feature>
<dbReference type="PANTHER" id="PTHR12307">
    <property type="entry name" value="PROTEIN PHOSPHATASE 1 REGULATORY SUBUNIT"/>
    <property type="match status" value="1"/>
</dbReference>
<dbReference type="Gene3D" id="2.60.40.2440">
    <property type="entry name" value="Carbohydrate binding type-21 domain"/>
    <property type="match status" value="1"/>
</dbReference>
<dbReference type="PANTHER" id="PTHR12307:SF36">
    <property type="entry name" value="GLYCOGEN-BINDING SUBUNIT 76A"/>
    <property type="match status" value="1"/>
</dbReference>